<comment type="caution">
    <text evidence="1">The sequence shown here is derived from an EMBL/GenBank/DDBJ whole genome shotgun (WGS) entry which is preliminary data.</text>
</comment>
<reference evidence="1 2" key="1">
    <citation type="submission" date="2020-04" db="EMBL/GenBank/DDBJ databases">
        <title>Plant Genome Project.</title>
        <authorList>
            <person name="Zhang R.-G."/>
        </authorList>
    </citation>
    <scope>NUCLEOTIDE SEQUENCE [LARGE SCALE GENOMIC DNA]</scope>
    <source>
        <strain evidence="1">YNK0</strain>
        <tissue evidence="1">Leaf</tissue>
    </source>
</reference>
<dbReference type="Proteomes" id="UP000655225">
    <property type="component" value="Unassembled WGS sequence"/>
</dbReference>
<accession>A0A834ZFN6</accession>
<dbReference type="EMBL" id="JABCRI010000008">
    <property type="protein sequence ID" value="KAF8401692.1"/>
    <property type="molecule type" value="Genomic_DNA"/>
</dbReference>
<keyword evidence="2" id="KW-1185">Reference proteome</keyword>
<sequence>MGDLYKKLEVKDILTIFGYNHFRLQAVELMPLSFSSPFLPSNPGASFKLILPLFSISRRQEIRSASLPSSGAHSSSSTTPLQLHVFTGDNSVWRSLRQIPSHLFPLLSLGDLGFTAKILLAVESPLQPASPSPAIFLSGER</sequence>
<evidence type="ECO:0000313" key="1">
    <source>
        <dbReference type="EMBL" id="KAF8401692.1"/>
    </source>
</evidence>
<gene>
    <name evidence="1" type="ORF">HHK36_012638</name>
</gene>
<proteinExistence type="predicted"/>
<dbReference type="AlphaFoldDB" id="A0A834ZFN6"/>
<protein>
    <submittedName>
        <fullName evidence="1">Uncharacterized protein</fullName>
    </submittedName>
</protein>
<name>A0A834ZFN6_TETSI</name>
<evidence type="ECO:0000313" key="2">
    <source>
        <dbReference type="Proteomes" id="UP000655225"/>
    </source>
</evidence>
<organism evidence="1 2">
    <name type="scientific">Tetracentron sinense</name>
    <name type="common">Spur-leaf</name>
    <dbReference type="NCBI Taxonomy" id="13715"/>
    <lineage>
        <taxon>Eukaryota</taxon>
        <taxon>Viridiplantae</taxon>
        <taxon>Streptophyta</taxon>
        <taxon>Embryophyta</taxon>
        <taxon>Tracheophyta</taxon>
        <taxon>Spermatophyta</taxon>
        <taxon>Magnoliopsida</taxon>
        <taxon>Trochodendrales</taxon>
        <taxon>Trochodendraceae</taxon>
        <taxon>Tetracentron</taxon>
    </lineage>
</organism>